<evidence type="ECO:0000259" key="2">
    <source>
        <dbReference type="PROSITE" id="PS50158"/>
    </source>
</evidence>
<name>A0A0V0GDI5_TRIDM</name>
<dbReference type="InterPro" id="IPR036875">
    <property type="entry name" value="Znf_CCHC_sf"/>
</dbReference>
<dbReference type="SMART" id="SM00343">
    <property type="entry name" value="ZnF_C2HC"/>
    <property type="match status" value="2"/>
</dbReference>
<evidence type="ECO:0000313" key="3">
    <source>
        <dbReference type="EMBL" id="JAP06098.1"/>
    </source>
</evidence>
<dbReference type="EMBL" id="GECL01000026">
    <property type="protein sequence ID" value="JAP06098.1"/>
    <property type="molecule type" value="Transcribed_RNA"/>
</dbReference>
<proteinExistence type="predicted"/>
<accession>A0A0V0GDI5</accession>
<protein>
    <recommendedName>
        <fullName evidence="2">CCHC-type domain-containing protein</fullName>
    </recommendedName>
</protein>
<dbReference type="Gene3D" id="4.10.60.10">
    <property type="entry name" value="Zinc finger, CCHC-type"/>
    <property type="match status" value="1"/>
</dbReference>
<feature type="non-terminal residue" evidence="3">
    <location>
        <position position="1"/>
    </location>
</feature>
<keyword evidence="1" id="KW-0862">Zinc</keyword>
<keyword evidence="1" id="KW-0863">Zinc-finger</keyword>
<feature type="domain" description="CCHC-type" evidence="2">
    <location>
        <begin position="12"/>
        <end position="27"/>
    </location>
</feature>
<keyword evidence="1" id="KW-0479">Metal-binding</keyword>
<organism evidence="3">
    <name type="scientific">Triatoma dimidiata</name>
    <name type="common">Kissing bug</name>
    <name type="synonym">Meccus dimidiatus</name>
    <dbReference type="NCBI Taxonomy" id="72491"/>
    <lineage>
        <taxon>Eukaryota</taxon>
        <taxon>Metazoa</taxon>
        <taxon>Ecdysozoa</taxon>
        <taxon>Arthropoda</taxon>
        <taxon>Hexapoda</taxon>
        <taxon>Insecta</taxon>
        <taxon>Pterygota</taxon>
        <taxon>Neoptera</taxon>
        <taxon>Paraneoptera</taxon>
        <taxon>Hemiptera</taxon>
        <taxon>Heteroptera</taxon>
        <taxon>Panheteroptera</taxon>
        <taxon>Cimicomorpha</taxon>
        <taxon>Reduviidae</taxon>
        <taxon>Triatominae</taxon>
        <taxon>Triatoma</taxon>
    </lineage>
</organism>
<evidence type="ECO:0000256" key="1">
    <source>
        <dbReference type="PROSITE-ProRule" id="PRU00047"/>
    </source>
</evidence>
<sequence>PVEPYIPRNNLCFKCLRYGHMSRQCRSKVRCWKCGKGHDKPQCHADVIPGKCVHCNGSHSSLDSTKSPEYLKQKSIRSVITIENLTFIEAKEKVCEILYNSFDKS</sequence>
<reference evidence="3" key="1">
    <citation type="journal article" date="2018" name="J. Proteomics">
        <title>Exploring the molecular complexity of Triatoma dimidiata sialome.</title>
        <authorList>
            <person name="Santiago P.B."/>
            <person name="de Araujo C.N."/>
            <person name="Charneau S."/>
            <person name="Bastos I.M.D."/>
            <person name="Assumpcao T.C.F."/>
            <person name="Queiroz R.M.L."/>
            <person name="Praca Y.R."/>
            <person name="Cordeiro T.M."/>
            <person name="Garcia C.H.S."/>
            <person name="da Silva I.G."/>
            <person name="Raiol T."/>
            <person name="Motta F.N."/>
            <person name="de Araujo Oliveira J.V."/>
            <person name="de Sousa M.V."/>
            <person name="Ribeiro J.M.C."/>
            <person name="de Santana J.M."/>
        </authorList>
    </citation>
    <scope>NUCLEOTIDE SEQUENCE</scope>
    <source>
        <strain evidence="3">Santander</strain>
        <tissue evidence="3">Salivary glands</tissue>
    </source>
</reference>
<dbReference type="AlphaFoldDB" id="A0A0V0GDI5"/>
<dbReference type="PROSITE" id="PS50158">
    <property type="entry name" value="ZF_CCHC"/>
    <property type="match status" value="1"/>
</dbReference>
<dbReference type="SUPFAM" id="SSF57756">
    <property type="entry name" value="Retrovirus zinc finger-like domains"/>
    <property type="match status" value="1"/>
</dbReference>
<dbReference type="GO" id="GO:0003676">
    <property type="term" value="F:nucleic acid binding"/>
    <property type="evidence" value="ECO:0007669"/>
    <property type="project" value="InterPro"/>
</dbReference>
<dbReference type="InterPro" id="IPR001878">
    <property type="entry name" value="Znf_CCHC"/>
</dbReference>
<dbReference type="GO" id="GO:0008270">
    <property type="term" value="F:zinc ion binding"/>
    <property type="evidence" value="ECO:0007669"/>
    <property type="project" value="UniProtKB-KW"/>
</dbReference>